<evidence type="ECO:0000313" key="1">
    <source>
        <dbReference type="EMBL" id="EKC23167.1"/>
    </source>
</evidence>
<dbReference type="HOGENOM" id="CLU_1462691_0_0_1"/>
<dbReference type="EMBL" id="JH816014">
    <property type="protein sequence ID" value="EKC23167.1"/>
    <property type="molecule type" value="Genomic_DNA"/>
</dbReference>
<reference evidence="1" key="1">
    <citation type="journal article" date="2012" name="Nature">
        <title>The oyster genome reveals stress adaptation and complexity of shell formation.</title>
        <authorList>
            <person name="Zhang G."/>
            <person name="Fang X."/>
            <person name="Guo X."/>
            <person name="Li L."/>
            <person name="Luo R."/>
            <person name="Xu F."/>
            <person name="Yang P."/>
            <person name="Zhang L."/>
            <person name="Wang X."/>
            <person name="Qi H."/>
            <person name="Xiong Z."/>
            <person name="Que H."/>
            <person name="Xie Y."/>
            <person name="Holland P.W."/>
            <person name="Paps J."/>
            <person name="Zhu Y."/>
            <person name="Wu F."/>
            <person name="Chen Y."/>
            <person name="Wang J."/>
            <person name="Peng C."/>
            <person name="Meng J."/>
            <person name="Yang L."/>
            <person name="Liu J."/>
            <person name="Wen B."/>
            <person name="Zhang N."/>
            <person name="Huang Z."/>
            <person name="Zhu Q."/>
            <person name="Feng Y."/>
            <person name="Mount A."/>
            <person name="Hedgecock D."/>
            <person name="Xu Z."/>
            <person name="Liu Y."/>
            <person name="Domazet-Loso T."/>
            <person name="Du Y."/>
            <person name="Sun X."/>
            <person name="Zhang S."/>
            <person name="Liu B."/>
            <person name="Cheng P."/>
            <person name="Jiang X."/>
            <person name="Li J."/>
            <person name="Fan D."/>
            <person name="Wang W."/>
            <person name="Fu W."/>
            <person name="Wang T."/>
            <person name="Wang B."/>
            <person name="Zhang J."/>
            <person name="Peng Z."/>
            <person name="Li Y."/>
            <person name="Li N."/>
            <person name="Wang J."/>
            <person name="Chen M."/>
            <person name="He Y."/>
            <person name="Tan F."/>
            <person name="Song X."/>
            <person name="Zheng Q."/>
            <person name="Huang R."/>
            <person name="Yang H."/>
            <person name="Du X."/>
            <person name="Chen L."/>
            <person name="Yang M."/>
            <person name="Gaffney P.M."/>
            <person name="Wang S."/>
            <person name="Luo L."/>
            <person name="She Z."/>
            <person name="Ming Y."/>
            <person name="Huang W."/>
            <person name="Zhang S."/>
            <person name="Huang B."/>
            <person name="Zhang Y."/>
            <person name="Qu T."/>
            <person name="Ni P."/>
            <person name="Miao G."/>
            <person name="Wang J."/>
            <person name="Wang Q."/>
            <person name="Steinberg C.E."/>
            <person name="Wang H."/>
            <person name="Li N."/>
            <person name="Qian L."/>
            <person name="Zhang G."/>
            <person name="Li Y."/>
            <person name="Yang H."/>
            <person name="Liu X."/>
            <person name="Wang J."/>
            <person name="Yin Y."/>
            <person name="Wang J."/>
        </authorList>
    </citation>
    <scope>NUCLEOTIDE SEQUENCE [LARGE SCALE GENOMIC DNA]</scope>
    <source>
        <strain evidence="1">05x7-T-G4-1.051#20</strain>
    </source>
</reference>
<dbReference type="AlphaFoldDB" id="K1PGY6"/>
<organism evidence="1">
    <name type="scientific">Magallana gigas</name>
    <name type="common">Pacific oyster</name>
    <name type="synonym">Crassostrea gigas</name>
    <dbReference type="NCBI Taxonomy" id="29159"/>
    <lineage>
        <taxon>Eukaryota</taxon>
        <taxon>Metazoa</taxon>
        <taxon>Spiralia</taxon>
        <taxon>Lophotrochozoa</taxon>
        <taxon>Mollusca</taxon>
        <taxon>Bivalvia</taxon>
        <taxon>Autobranchia</taxon>
        <taxon>Pteriomorphia</taxon>
        <taxon>Ostreida</taxon>
        <taxon>Ostreoidea</taxon>
        <taxon>Ostreidae</taxon>
        <taxon>Magallana</taxon>
    </lineage>
</organism>
<name>K1PGY6_MAGGI</name>
<gene>
    <name evidence="1" type="ORF">CGI_10017328</name>
</gene>
<protein>
    <submittedName>
        <fullName evidence="1">Uncharacterized protein</fullName>
    </submittedName>
</protein>
<proteinExistence type="predicted"/>
<accession>K1PGY6</accession>
<sequence>MRKYHLNLGPFTYSGLKYLLTDPKPESESRPGLQTNRSKHCVFFYRPNQKAKGGEIDPGDVYIMLMFGHQMDKKDTSDLLGLGKGLIMNTCIIAVILALTISTSMVKSSPIFPVVELSSMHPRDACLFICSICFHSEENSMLKCANNFCLSDYGFNGLGYLWIGKECAHWPSLEKFVAADNVLKN</sequence>
<dbReference type="InParanoid" id="K1PGY6"/>